<dbReference type="RefSeq" id="WP_093361599.1">
    <property type="nucleotide sequence ID" value="NZ_FOLG01000010.1"/>
</dbReference>
<accession>A0A1I1MS01</accession>
<name>A0A1I1MS01_9RHOB</name>
<evidence type="ECO:0000313" key="1">
    <source>
        <dbReference type="EMBL" id="SFC84320.1"/>
    </source>
</evidence>
<dbReference type="Gene3D" id="3.40.1530.20">
    <property type="entry name" value="Protein of unknown function (DUF1491)"/>
    <property type="match status" value="1"/>
</dbReference>
<organism evidence="1 2">
    <name type="scientific">Tropicimonas isoalkanivorans</name>
    <dbReference type="NCBI Taxonomy" id="441112"/>
    <lineage>
        <taxon>Bacteria</taxon>
        <taxon>Pseudomonadati</taxon>
        <taxon>Pseudomonadota</taxon>
        <taxon>Alphaproteobacteria</taxon>
        <taxon>Rhodobacterales</taxon>
        <taxon>Roseobacteraceae</taxon>
        <taxon>Tropicimonas</taxon>
    </lineage>
</organism>
<dbReference type="OrthoDB" id="9809136at2"/>
<dbReference type="Proteomes" id="UP000198728">
    <property type="component" value="Unassembled WGS sequence"/>
</dbReference>
<protein>
    <recommendedName>
        <fullName evidence="3">GTP-binding protein Era</fullName>
    </recommendedName>
</protein>
<dbReference type="AlphaFoldDB" id="A0A1I1MS01"/>
<evidence type="ECO:0000313" key="2">
    <source>
        <dbReference type="Proteomes" id="UP000198728"/>
    </source>
</evidence>
<dbReference type="InterPro" id="IPR009964">
    <property type="entry name" value="DUF1491"/>
</dbReference>
<sequence length="108" mass="11956">MSRLASGLWVQAYLMRLQIETIPAYVLAHGDDTAGAILVKLNPLDGTARLFQRVMAMDGSRPWDVLADGPENEVDAAIARQRKSDPDLWVIEVESRAGRHMLDEPGLD</sequence>
<keyword evidence="2" id="KW-1185">Reference proteome</keyword>
<gene>
    <name evidence="1" type="ORF">SAMN04488094_11011</name>
</gene>
<dbReference type="STRING" id="441112.SAMN04488094_11011"/>
<proteinExistence type="predicted"/>
<reference evidence="1 2" key="1">
    <citation type="submission" date="2016-10" db="EMBL/GenBank/DDBJ databases">
        <authorList>
            <person name="de Groot N.N."/>
        </authorList>
    </citation>
    <scope>NUCLEOTIDE SEQUENCE [LARGE SCALE GENOMIC DNA]</scope>
    <source>
        <strain evidence="1 2">DSM 19548</strain>
    </source>
</reference>
<dbReference type="Pfam" id="PF07372">
    <property type="entry name" value="DUF1491"/>
    <property type="match status" value="1"/>
</dbReference>
<evidence type="ECO:0008006" key="3">
    <source>
        <dbReference type="Google" id="ProtNLM"/>
    </source>
</evidence>
<dbReference type="EMBL" id="FOLG01000010">
    <property type="protein sequence ID" value="SFC84320.1"/>
    <property type="molecule type" value="Genomic_DNA"/>
</dbReference>